<evidence type="ECO:0000313" key="4">
    <source>
        <dbReference type="Proteomes" id="UP000188268"/>
    </source>
</evidence>
<evidence type="ECO:0000256" key="2">
    <source>
        <dbReference type="SAM" id="Phobius"/>
    </source>
</evidence>
<dbReference type="OrthoDB" id="29853at2759"/>
<proteinExistence type="inferred from homology"/>
<protein>
    <submittedName>
        <fullName evidence="3">Uncharacterized protein</fullName>
    </submittedName>
</protein>
<keyword evidence="4" id="KW-1185">Reference proteome</keyword>
<dbReference type="InterPro" id="IPR005061">
    <property type="entry name" value="Ist1"/>
</dbReference>
<dbReference type="PANTHER" id="PTHR12161:SF50">
    <property type="entry name" value="VACUOLAR PROTEIN SORTING-ASSOCIATED PROTEIN IST1"/>
    <property type="match status" value="1"/>
</dbReference>
<reference evidence="3 4" key="1">
    <citation type="submission" date="2013-09" db="EMBL/GenBank/DDBJ databases">
        <title>Corchorus capsularis genome sequencing.</title>
        <authorList>
            <person name="Alam M."/>
            <person name="Haque M.S."/>
            <person name="Islam M.S."/>
            <person name="Emdad E.M."/>
            <person name="Islam M.M."/>
            <person name="Ahmed B."/>
            <person name="Halim A."/>
            <person name="Hossen Q.M.M."/>
            <person name="Hossain M.Z."/>
            <person name="Ahmed R."/>
            <person name="Khan M.M."/>
            <person name="Islam R."/>
            <person name="Rashid M.M."/>
            <person name="Khan S.A."/>
            <person name="Rahman M.S."/>
            <person name="Alam M."/>
        </authorList>
    </citation>
    <scope>NUCLEOTIDE SEQUENCE [LARGE SCALE GENOMIC DNA]</scope>
    <source>
        <strain evidence="4">cv. CVL-1</strain>
        <tissue evidence="3">Whole seedling</tissue>
    </source>
</reference>
<keyword evidence="2" id="KW-0812">Transmembrane</keyword>
<dbReference type="Pfam" id="PF06749">
    <property type="entry name" value="DUF1218"/>
    <property type="match status" value="1"/>
</dbReference>
<sequence>MFSFGSKKLVRRVQCRLKFLKIKRRSIINQLHGDIVNLLRNGHPQTAFSHAEELIKYQNLSTAYDLLEKFCEFIILHLPYIRKHKNCPNDIKEAVSTLIFAAAWCGDLPELQTIKKLFKERYGTRFIQGITESNPENHVNSQVKGKLCLKYITDDMKQSLIVELAKEHGFQPQHPGSNKRLGSNVLVICGNNNLHWEGFLFEIGKSVQVEHRYETKMICNDSTGINASLESFGSQSEFLVEEIQVNTIQNNYAGDKTVFLFNYSTSTDVLSETDNGFSGARLLVSSQICAETNIFAQQSYDPERVNRHVHPNLPDYDELVAKFKTLKQEHQQKTNWRFLYPYHAMHAEAMASTLLLALVFIIDLIAFGLAVAAEQRRSTATVLASGTDRYCVYDKDIATGLGVGAFLLLLLSQLVIMVASRCLCCGRAMRPSGSRAWAIVLFITCWVFFFIAEVCLLAGSVRNAYHTKYRDHFSNPPSCATLRKGVFGAGAAFIFLTAIVSELYYVSYSKAKDGGPANYGRDTGVRMGNL</sequence>
<dbReference type="OMA" id="MICNDST"/>
<dbReference type="Pfam" id="PF03398">
    <property type="entry name" value="Ist1"/>
    <property type="match status" value="1"/>
</dbReference>
<organism evidence="3 4">
    <name type="scientific">Corchorus capsularis</name>
    <name type="common">Jute</name>
    <dbReference type="NCBI Taxonomy" id="210143"/>
    <lineage>
        <taxon>Eukaryota</taxon>
        <taxon>Viridiplantae</taxon>
        <taxon>Streptophyta</taxon>
        <taxon>Embryophyta</taxon>
        <taxon>Tracheophyta</taxon>
        <taxon>Spermatophyta</taxon>
        <taxon>Magnoliopsida</taxon>
        <taxon>eudicotyledons</taxon>
        <taxon>Gunneridae</taxon>
        <taxon>Pentapetalae</taxon>
        <taxon>rosids</taxon>
        <taxon>malvids</taxon>
        <taxon>Malvales</taxon>
        <taxon>Malvaceae</taxon>
        <taxon>Grewioideae</taxon>
        <taxon>Apeibeae</taxon>
        <taxon>Corchorus</taxon>
    </lineage>
</organism>
<keyword evidence="2" id="KW-1133">Transmembrane helix</keyword>
<feature type="transmembrane region" description="Helical" evidence="2">
    <location>
        <begin position="485"/>
        <end position="506"/>
    </location>
</feature>
<accession>A0A1R3I1M5</accession>
<feature type="transmembrane region" description="Helical" evidence="2">
    <location>
        <begin position="436"/>
        <end position="465"/>
    </location>
</feature>
<dbReference type="EMBL" id="AWWV01010876">
    <property type="protein sequence ID" value="OMO76482.1"/>
    <property type="molecule type" value="Genomic_DNA"/>
</dbReference>
<dbReference type="Gene3D" id="1.20.1260.60">
    <property type="entry name" value="Vacuolar protein sorting-associated protein Ist1"/>
    <property type="match status" value="1"/>
</dbReference>
<gene>
    <name evidence="3" type="ORF">CCACVL1_15632</name>
</gene>
<comment type="similarity">
    <text evidence="1">Belongs to the IST1 family.</text>
</comment>
<dbReference type="AlphaFoldDB" id="A0A1R3I1M5"/>
<dbReference type="Gramene" id="OMO76482">
    <property type="protein sequence ID" value="OMO76482"/>
    <property type="gene ID" value="CCACVL1_15632"/>
</dbReference>
<dbReference type="PANTHER" id="PTHR12161">
    <property type="entry name" value="IST1 FAMILY MEMBER"/>
    <property type="match status" value="1"/>
</dbReference>
<keyword evidence="2" id="KW-0472">Membrane</keyword>
<dbReference type="GO" id="GO:0015031">
    <property type="term" value="P:protein transport"/>
    <property type="evidence" value="ECO:0007669"/>
    <property type="project" value="InterPro"/>
</dbReference>
<dbReference type="InterPro" id="IPR042277">
    <property type="entry name" value="IST1-like"/>
</dbReference>
<feature type="transmembrane region" description="Helical" evidence="2">
    <location>
        <begin position="354"/>
        <end position="373"/>
    </location>
</feature>
<name>A0A1R3I1M5_COCAP</name>
<evidence type="ECO:0000313" key="3">
    <source>
        <dbReference type="EMBL" id="OMO76482.1"/>
    </source>
</evidence>
<dbReference type="InterPro" id="IPR009606">
    <property type="entry name" value="DEAL/Modifying_wall_lignin1/2"/>
</dbReference>
<comment type="caution">
    <text evidence="3">The sequence shown here is derived from an EMBL/GenBank/DDBJ whole genome shotgun (WGS) entry which is preliminary data.</text>
</comment>
<feature type="transmembrane region" description="Helical" evidence="2">
    <location>
        <begin position="403"/>
        <end position="424"/>
    </location>
</feature>
<dbReference type="Proteomes" id="UP000188268">
    <property type="component" value="Unassembled WGS sequence"/>
</dbReference>
<dbReference type="FunFam" id="1.20.1260.60:FF:000002">
    <property type="entry name" value="Vacuolar protein sorting-associated protein IST1"/>
    <property type="match status" value="1"/>
</dbReference>
<evidence type="ECO:0000256" key="1">
    <source>
        <dbReference type="ARBA" id="ARBA00005536"/>
    </source>
</evidence>